<sequence length="446" mass="52964">MQQVQKEEIPYFKYCQKLGGVQRKDIYVSPTKAATFLHLIKHRCDKDSALKFAQRRICKWDTTIKQDGPSKCRILKPKENKEKRIHGWQNIGMEIYYENKDTVADINQLEIDQDNDAIQKEIEKNEMRLKNDFKNKIAHLQQFYRELNQKYSFNSNDPNFKEKITMAKQDLISKRNQPIKYLKAKGMKYIELFNEINQNKKLNGAGLFNRLHVFNQLRTDDLKVKEKLLSEIYKYTKESQSVNHKELQHDTQIYDNIEEQSEQMLKIIDQNNDFSLRLRKNEHKLTFSSSAIGFAEDFNRTKYLFNYSSKNQIQKMFEIPEIPQIPQSSQSIKLRKHLSSPLSVDDNFENCLNQYAHQVLEYQQEMQDKEITTENLQKMLQKRENIRCSQIRKISKTSHSHQPSIHLDFSKVKCQHQSSRDKESTKAGNSFNIKQRSYLVSPFNKQ</sequence>
<proteinExistence type="predicted"/>
<keyword evidence="3" id="KW-1185">Reference proteome</keyword>
<dbReference type="OrthoDB" id="299361at2759"/>
<comment type="caution">
    <text evidence="2">The sequence shown here is derived from an EMBL/GenBank/DDBJ whole genome shotgun (WGS) entry which is preliminary data.</text>
</comment>
<reference evidence="2" key="1">
    <citation type="submission" date="2021-01" db="EMBL/GenBank/DDBJ databases">
        <authorList>
            <consortium name="Genoscope - CEA"/>
            <person name="William W."/>
        </authorList>
    </citation>
    <scope>NUCLEOTIDE SEQUENCE</scope>
</reference>
<organism evidence="2 3">
    <name type="scientific">Paramecium sonneborni</name>
    <dbReference type="NCBI Taxonomy" id="65129"/>
    <lineage>
        <taxon>Eukaryota</taxon>
        <taxon>Sar</taxon>
        <taxon>Alveolata</taxon>
        <taxon>Ciliophora</taxon>
        <taxon>Intramacronucleata</taxon>
        <taxon>Oligohymenophorea</taxon>
        <taxon>Peniculida</taxon>
        <taxon>Parameciidae</taxon>
        <taxon>Paramecium</taxon>
    </lineage>
</organism>
<protein>
    <submittedName>
        <fullName evidence="2">Uncharacterized protein</fullName>
    </submittedName>
</protein>
<feature type="coiled-coil region" evidence="1">
    <location>
        <begin position="352"/>
        <end position="379"/>
    </location>
</feature>
<keyword evidence="1" id="KW-0175">Coiled coil</keyword>
<evidence type="ECO:0000313" key="3">
    <source>
        <dbReference type="Proteomes" id="UP000692954"/>
    </source>
</evidence>
<dbReference type="EMBL" id="CAJJDN010000046">
    <property type="protein sequence ID" value="CAD8083994.1"/>
    <property type="molecule type" value="Genomic_DNA"/>
</dbReference>
<accession>A0A8S1NBE2</accession>
<name>A0A8S1NBE2_9CILI</name>
<evidence type="ECO:0000313" key="2">
    <source>
        <dbReference type="EMBL" id="CAD8083994.1"/>
    </source>
</evidence>
<dbReference type="Proteomes" id="UP000692954">
    <property type="component" value="Unassembled WGS sequence"/>
</dbReference>
<gene>
    <name evidence="2" type="ORF">PSON_ATCC_30995.1.T0460021</name>
</gene>
<evidence type="ECO:0000256" key="1">
    <source>
        <dbReference type="SAM" id="Coils"/>
    </source>
</evidence>
<dbReference type="AlphaFoldDB" id="A0A8S1NBE2"/>